<keyword evidence="3" id="KW-1185">Reference proteome</keyword>
<evidence type="ECO:0000259" key="1">
    <source>
        <dbReference type="Pfam" id="PF12867"/>
    </source>
</evidence>
<dbReference type="AlphaFoldDB" id="A0A2N5M2J7"/>
<gene>
    <name evidence="2" type="ORF">CUU66_17635</name>
</gene>
<dbReference type="OrthoDB" id="9796039at2"/>
<evidence type="ECO:0000313" key="3">
    <source>
        <dbReference type="Proteomes" id="UP000234748"/>
    </source>
</evidence>
<dbReference type="EMBL" id="PGUY01000056">
    <property type="protein sequence ID" value="PLT28590.1"/>
    <property type="molecule type" value="Genomic_DNA"/>
</dbReference>
<dbReference type="Pfam" id="PF12867">
    <property type="entry name" value="DinB_2"/>
    <property type="match status" value="1"/>
</dbReference>
<reference evidence="2 3" key="1">
    <citation type="submission" date="2017-11" db="EMBL/GenBank/DDBJ databases">
        <title>Comparitive Functional Genomics of Dry Heat Resistant strains isolated from the Viking Spacecraft.</title>
        <authorList>
            <person name="Seuylemezian A."/>
            <person name="Cooper K."/>
            <person name="Vaishampayan P."/>
        </authorList>
    </citation>
    <scope>NUCLEOTIDE SEQUENCE [LARGE SCALE GENOMIC DNA]</scope>
    <source>
        <strain evidence="2 3">V1-29</strain>
    </source>
</reference>
<dbReference type="InterPro" id="IPR034660">
    <property type="entry name" value="DinB/YfiT-like"/>
</dbReference>
<dbReference type="SUPFAM" id="SSF109854">
    <property type="entry name" value="DinB/YfiT-like putative metalloenzymes"/>
    <property type="match status" value="1"/>
</dbReference>
<dbReference type="Gene3D" id="1.20.120.450">
    <property type="entry name" value="dinb family like domain"/>
    <property type="match status" value="1"/>
</dbReference>
<sequence>MEDQKYPIGRFVVPHVISEEQKDAWIYDIAAAPGRMKEALKGLSQEQLDKPYREGGWTARQVVHHLADSHMNAFIRFKLSLTEDFPTIKPYSEGDWALMPDSISTDIHASLQILEGLHKRWEVLLKSLSLEDLKRRKFIHPELQTTLDLYTTLALYSWHSRHHTAHINSIK</sequence>
<name>A0A2N5M2J7_9BACI</name>
<dbReference type="NCBIfam" id="NF009807">
    <property type="entry name" value="PRK13291.1"/>
    <property type="match status" value="1"/>
</dbReference>
<dbReference type="RefSeq" id="WP_101644571.1">
    <property type="nucleotide sequence ID" value="NZ_PGUY01000056.1"/>
</dbReference>
<dbReference type="GO" id="GO:0016787">
    <property type="term" value="F:hydrolase activity"/>
    <property type="evidence" value="ECO:0007669"/>
    <property type="project" value="UniProtKB-KW"/>
</dbReference>
<evidence type="ECO:0000313" key="2">
    <source>
        <dbReference type="EMBL" id="PLT28590.1"/>
    </source>
</evidence>
<proteinExistence type="predicted"/>
<feature type="domain" description="DinB-like" evidence="1">
    <location>
        <begin position="31"/>
        <end position="167"/>
    </location>
</feature>
<protein>
    <submittedName>
        <fullName evidence="2">Metal-dependent hydrolase</fullName>
    </submittedName>
</protein>
<dbReference type="Proteomes" id="UP000234748">
    <property type="component" value="Unassembled WGS sequence"/>
</dbReference>
<keyword evidence="2" id="KW-0378">Hydrolase</keyword>
<organism evidence="2 3">
    <name type="scientific">Peribacillus deserti</name>
    <dbReference type="NCBI Taxonomy" id="673318"/>
    <lineage>
        <taxon>Bacteria</taxon>
        <taxon>Bacillati</taxon>
        <taxon>Bacillota</taxon>
        <taxon>Bacilli</taxon>
        <taxon>Bacillales</taxon>
        <taxon>Bacillaceae</taxon>
        <taxon>Peribacillus</taxon>
    </lineage>
</organism>
<comment type="caution">
    <text evidence="2">The sequence shown here is derived from an EMBL/GenBank/DDBJ whole genome shotgun (WGS) entry which is preliminary data.</text>
</comment>
<accession>A0A2N5M2J7</accession>
<dbReference type="InterPro" id="IPR024775">
    <property type="entry name" value="DinB-like"/>
</dbReference>